<accession>A0ABS2H2A8</accession>
<feature type="transmembrane region" description="Helical" evidence="1">
    <location>
        <begin position="117"/>
        <end position="134"/>
    </location>
</feature>
<feature type="transmembrane region" description="Helical" evidence="1">
    <location>
        <begin position="497"/>
        <end position="521"/>
    </location>
</feature>
<evidence type="ECO:0000313" key="3">
    <source>
        <dbReference type="Proteomes" id="UP000785625"/>
    </source>
</evidence>
<feature type="transmembrane region" description="Helical" evidence="1">
    <location>
        <begin position="250"/>
        <end position="268"/>
    </location>
</feature>
<dbReference type="EMBL" id="JACJKU010000130">
    <property type="protein sequence ID" value="MBM6941375.1"/>
    <property type="molecule type" value="Genomic_DNA"/>
</dbReference>
<comment type="caution">
    <text evidence="2">The sequence shown here is derived from an EMBL/GenBank/DDBJ whole genome shotgun (WGS) entry which is preliminary data.</text>
</comment>
<feature type="transmembrane region" description="Helical" evidence="1">
    <location>
        <begin position="310"/>
        <end position="332"/>
    </location>
</feature>
<feature type="transmembrane region" description="Helical" evidence="1">
    <location>
        <begin position="62"/>
        <end position="81"/>
    </location>
</feature>
<proteinExistence type="predicted"/>
<reference evidence="2 3" key="1">
    <citation type="journal article" date="2021" name="Sci. Rep.">
        <title>The distribution of antibiotic resistance genes in chicken gut microbiota commensals.</title>
        <authorList>
            <person name="Juricova H."/>
            <person name="Matiasovicova J."/>
            <person name="Kubasova T."/>
            <person name="Cejkova D."/>
            <person name="Rychlik I."/>
        </authorList>
    </citation>
    <scope>NUCLEOTIDE SEQUENCE [LARGE SCALE GENOMIC DNA]</scope>
    <source>
        <strain evidence="2 3">An574</strain>
    </source>
</reference>
<gene>
    <name evidence="2" type="ORF">H5975_07945</name>
</gene>
<keyword evidence="3" id="KW-1185">Reference proteome</keyword>
<organism evidence="2 3">
    <name type="scientific">Limosilactobacillus coleohominis</name>
    <dbReference type="NCBI Taxonomy" id="181675"/>
    <lineage>
        <taxon>Bacteria</taxon>
        <taxon>Bacillati</taxon>
        <taxon>Bacillota</taxon>
        <taxon>Bacilli</taxon>
        <taxon>Lactobacillales</taxon>
        <taxon>Lactobacillaceae</taxon>
        <taxon>Limosilactobacillus</taxon>
    </lineage>
</organism>
<feature type="transmembrane region" description="Helical" evidence="1">
    <location>
        <begin position="277"/>
        <end position="298"/>
    </location>
</feature>
<feature type="transmembrane region" description="Helical" evidence="1">
    <location>
        <begin position="146"/>
        <end position="174"/>
    </location>
</feature>
<feature type="transmembrane region" description="Helical" evidence="1">
    <location>
        <begin position="186"/>
        <end position="206"/>
    </location>
</feature>
<name>A0ABS2H2A8_9LACO</name>
<dbReference type="Proteomes" id="UP000785625">
    <property type="component" value="Unassembled WGS sequence"/>
</dbReference>
<evidence type="ECO:0000256" key="1">
    <source>
        <dbReference type="SAM" id="Phobius"/>
    </source>
</evidence>
<evidence type="ECO:0008006" key="4">
    <source>
        <dbReference type="Google" id="ProtNLM"/>
    </source>
</evidence>
<sequence>MVFQLQRIKEMTENIKSWNYFVGIYTHTFGKIGYPLNLFYPWVTILPFSFFSILCNDQVVAFYLGIAFYNLLTLSLTYVTIKKYSQNWVQAYVSACLYGFSTYRIIDAFKRFALGEYIALTFLTLCIYGMYAILKGNYHDWPYLAFGFSFVLLSHLLSVILNSVLLIILLVLLIPHINDIKKRVVAFMKAIIVSILSSAIFIFPFIEQELFQKYPQPDVVDLATSALLPTKLFSASLDNNINRAIFGGNTYNIGIVILTVAIISPFTLRRLKRDYKVIYFLGWVFTILSTSLFPWSLFQNTVVSVIQFPWRFLGIATMLFSIVGGASICELLQTKKLNDIKLGIYLSCIFVFVVTPYISSMHYLKKNMLTAAQQVRYTRNGQFIFSGMNRLQRLGSFHFQNYTPQKGQHVISDLCNHTAYVNGKAKRVYVEAKANELAFTSNKFAKATNIVFPIMNYKNLQVNDSRGRKVRYSTDKYNRIMIKSPERTSTFKVKYRLSWVDCISEITSFLTWFVAIVMWLYRRRALKVSQLQSHKIREQRLN</sequence>
<evidence type="ECO:0000313" key="2">
    <source>
        <dbReference type="EMBL" id="MBM6941375.1"/>
    </source>
</evidence>
<feature type="transmembrane region" description="Helical" evidence="1">
    <location>
        <begin position="344"/>
        <end position="364"/>
    </location>
</feature>
<keyword evidence="1" id="KW-0812">Transmembrane</keyword>
<protein>
    <recommendedName>
        <fullName evidence="4">YfhO family protein</fullName>
    </recommendedName>
</protein>
<keyword evidence="1" id="KW-1133">Transmembrane helix</keyword>
<keyword evidence="1" id="KW-0472">Membrane</keyword>